<evidence type="ECO:0000256" key="7">
    <source>
        <dbReference type="SAM" id="Phobius"/>
    </source>
</evidence>
<evidence type="ECO:0000256" key="2">
    <source>
        <dbReference type="ARBA" id="ARBA00022448"/>
    </source>
</evidence>
<feature type="transmembrane region" description="Helical" evidence="7">
    <location>
        <begin position="21"/>
        <end position="41"/>
    </location>
</feature>
<evidence type="ECO:0000313" key="8">
    <source>
        <dbReference type="EMBL" id="VDO19123.1"/>
    </source>
</evidence>
<dbReference type="SUPFAM" id="SSF161070">
    <property type="entry name" value="SNF-like"/>
    <property type="match status" value="1"/>
</dbReference>
<reference evidence="8 9" key="1">
    <citation type="submission" date="2018-11" db="EMBL/GenBank/DDBJ databases">
        <authorList>
            <consortium name="Pathogen Informatics"/>
        </authorList>
    </citation>
    <scope>NUCLEOTIDE SEQUENCE [LARGE SCALE GENOMIC DNA]</scope>
</reference>
<dbReference type="EMBL" id="UZAH01000614">
    <property type="protein sequence ID" value="VDO19123.1"/>
    <property type="molecule type" value="Genomic_DNA"/>
</dbReference>
<sequence>MMGRPGDSVLSFIGPSSPLWGLCWKFISPAIGVLIMVFTLMRGEFTVEHRNQQYKYPTWAIGFGWFLSLVPLVPIPIFFILNLLEFRRRGKPFRKLFTIQPSLVSYNRVIGISQFGIRPKYRDEGSPQSSASFSVKSIAQALS</sequence>
<evidence type="ECO:0000256" key="1">
    <source>
        <dbReference type="ARBA" id="ARBA00004141"/>
    </source>
</evidence>
<dbReference type="PANTHER" id="PTHR11616:SF240">
    <property type="entry name" value="BLOATED TUBULES, ISOFORM B-RELATED"/>
    <property type="match status" value="1"/>
</dbReference>
<evidence type="ECO:0000256" key="6">
    <source>
        <dbReference type="ARBA" id="ARBA00023136"/>
    </source>
</evidence>
<dbReference type="GO" id="GO:0015293">
    <property type="term" value="F:symporter activity"/>
    <property type="evidence" value="ECO:0007669"/>
    <property type="project" value="UniProtKB-KW"/>
</dbReference>
<keyword evidence="6 7" id="KW-0472">Membrane</keyword>
<keyword evidence="2" id="KW-0813">Transport</keyword>
<comment type="subcellular location">
    <subcellularLocation>
        <location evidence="1">Membrane</location>
        <topology evidence="1">Multi-pass membrane protein</topology>
    </subcellularLocation>
</comment>
<evidence type="ECO:0000313" key="9">
    <source>
        <dbReference type="Proteomes" id="UP000050761"/>
    </source>
</evidence>
<reference evidence="10" key="2">
    <citation type="submission" date="2019-09" db="UniProtKB">
        <authorList>
            <consortium name="WormBaseParasite"/>
        </authorList>
    </citation>
    <scope>IDENTIFICATION</scope>
</reference>
<dbReference type="GO" id="GO:0006865">
    <property type="term" value="P:amino acid transport"/>
    <property type="evidence" value="ECO:0007669"/>
    <property type="project" value="TreeGrafter"/>
</dbReference>
<dbReference type="GO" id="GO:0035725">
    <property type="term" value="P:sodium ion transmembrane transport"/>
    <property type="evidence" value="ECO:0007669"/>
    <property type="project" value="TreeGrafter"/>
</dbReference>
<dbReference type="Pfam" id="PF00209">
    <property type="entry name" value="SNF"/>
    <property type="match status" value="1"/>
</dbReference>
<dbReference type="AlphaFoldDB" id="A0A183F3J8"/>
<organism evidence="9 10">
    <name type="scientific">Heligmosomoides polygyrus</name>
    <name type="common">Parasitic roundworm</name>
    <dbReference type="NCBI Taxonomy" id="6339"/>
    <lineage>
        <taxon>Eukaryota</taxon>
        <taxon>Metazoa</taxon>
        <taxon>Ecdysozoa</taxon>
        <taxon>Nematoda</taxon>
        <taxon>Chromadorea</taxon>
        <taxon>Rhabditida</taxon>
        <taxon>Rhabditina</taxon>
        <taxon>Rhabditomorpha</taxon>
        <taxon>Strongyloidea</taxon>
        <taxon>Heligmosomidae</taxon>
        <taxon>Heligmosomoides</taxon>
    </lineage>
</organism>
<keyword evidence="3 7" id="KW-0812">Transmembrane</keyword>
<dbReference type="InterPro" id="IPR037272">
    <property type="entry name" value="SNS_sf"/>
</dbReference>
<dbReference type="PROSITE" id="PS50267">
    <property type="entry name" value="NA_NEUROTRAN_SYMP_3"/>
    <property type="match status" value="1"/>
</dbReference>
<dbReference type="GO" id="GO:0005886">
    <property type="term" value="C:plasma membrane"/>
    <property type="evidence" value="ECO:0007669"/>
    <property type="project" value="TreeGrafter"/>
</dbReference>
<keyword evidence="4" id="KW-0769">Symport</keyword>
<gene>
    <name evidence="8" type="ORF">HPBE_LOCUS741</name>
</gene>
<dbReference type="Proteomes" id="UP000050761">
    <property type="component" value="Unassembled WGS sequence"/>
</dbReference>
<evidence type="ECO:0000256" key="3">
    <source>
        <dbReference type="ARBA" id="ARBA00022692"/>
    </source>
</evidence>
<evidence type="ECO:0000256" key="4">
    <source>
        <dbReference type="ARBA" id="ARBA00022847"/>
    </source>
</evidence>
<feature type="transmembrane region" description="Helical" evidence="7">
    <location>
        <begin position="61"/>
        <end position="84"/>
    </location>
</feature>
<dbReference type="OrthoDB" id="6581954at2759"/>
<keyword evidence="9" id="KW-1185">Reference proteome</keyword>
<dbReference type="InterPro" id="IPR000175">
    <property type="entry name" value="Na/ntran_symport"/>
</dbReference>
<evidence type="ECO:0000313" key="10">
    <source>
        <dbReference type="WBParaSite" id="HPBE_0000074001-mRNA-1"/>
    </source>
</evidence>
<accession>A0A3P7UEC2</accession>
<keyword evidence="5 7" id="KW-1133">Transmembrane helix</keyword>
<dbReference type="PANTHER" id="PTHR11616">
    <property type="entry name" value="SODIUM/CHLORIDE DEPENDENT TRANSPORTER"/>
    <property type="match status" value="1"/>
</dbReference>
<evidence type="ECO:0000256" key="5">
    <source>
        <dbReference type="ARBA" id="ARBA00022989"/>
    </source>
</evidence>
<protein>
    <submittedName>
        <fullName evidence="10">G_PROTEIN_RECEP_F2_4 domain-containing protein</fullName>
    </submittedName>
</protein>
<accession>A0A183F3J8</accession>
<name>A0A183F3J8_HELPZ</name>
<dbReference type="WBParaSite" id="HPBE_0000074001-mRNA-1">
    <property type="protein sequence ID" value="HPBE_0000074001-mRNA-1"/>
    <property type="gene ID" value="HPBE_0000074001"/>
</dbReference>
<proteinExistence type="predicted"/>